<evidence type="ECO:0000256" key="2">
    <source>
        <dbReference type="ARBA" id="ARBA00009399"/>
    </source>
</evidence>
<evidence type="ECO:0000256" key="3">
    <source>
        <dbReference type="ARBA" id="ARBA00022692"/>
    </source>
</evidence>
<name>A0ABW4LA33_9MICO</name>
<dbReference type="InterPro" id="IPR051401">
    <property type="entry name" value="GtrA_CellWall_Glycosyl"/>
</dbReference>
<feature type="transmembrane region" description="Helical" evidence="6">
    <location>
        <begin position="79"/>
        <end position="99"/>
    </location>
</feature>
<reference evidence="9" key="1">
    <citation type="journal article" date="2019" name="Int. J. Syst. Evol. Microbiol.">
        <title>The Global Catalogue of Microorganisms (GCM) 10K type strain sequencing project: providing services to taxonomists for standard genome sequencing and annotation.</title>
        <authorList>
            <consortium name="The Broad Institute Genomics Platform"/>
            <consortium name="The Broad Institute Genome Sequencing Center for Infectious Disease"/>
            <person name="Wu L."/>
            <person name="Ma J."/>
        </authorList>
    </citation>
    <scope>NUCLEOTIDE SEQUENCE [LARGE SCALE GENOMIC DNA]</scope>
    <source>
        <strain evidence="9">CGMCC 1.12471</strain>
    </source>
</reference>
<feature type="domain" description="GtrA/DPMS transmembrane" evidence="7">
    <location>
        <begin position="15"/>
        <end position="129"/>
    </location>
</feature>
<keyword evidence="4 6" id="KW-1133">Transmembrane helix</keyword>
<protein>
    <submittedName>
        <fullName evidence="8">GtrA family protein</fullName>
    </submittedName>
</protein>
<evidence type="ECO:0000313" key="9">
    <source>
        <dbReference type="Proteomes" id="UP001597347"/>
    </source>
</evidence>
<evidence type="ECO:0000259" key="7">
    <source>
        <dbReference type="Pfam" id="PF04138"/>
    </source>
</evidence>
<keyword evidence="5 6" id="KW-0472">Membrane</keyword>
<proteinExistence type="inferred from homology"/>
<evidence type="ECO:0000256" key="4">
    <source>
        <dbReference type="ARBA" id="ARBA00022989"/>
    </source>
</evidence>
<dbReference type="EMBL" id="JBHUEA010000001">
    <property type="protein sequence ID" value="MFD1720125.1"/>
    <property type="molecule type" value="Genomic_DNA"/>
</dbReference>
<gene>
    <name evidence="8" type="ORF">ACFSBI_01060</name>
</gene>
<accession>A0ABW4LA33</accession>
<comment type="similarity">
    <text evidence="2">Belongs to the GtrA family.</text>
</comment>
<dbReference type="PANTHER" id="PTHR38459">
    <property type="entry name" value="PROPHAGE BACTOPRENOL-LINKED GLUCOSE TRANSLOCASE HOMOLOG"/>
    <property type="match status" value="1"/>
</dbReference>
<dbReference type="Proteomes" id="UP001597347">
    <property type="component" value="Unassembled WGS sequence"/>
</dbReference>
<keyword evidence="9" id="KW-1185">Reference proteome</keyword>
<sequence length="143" mass="15841">MRRLTGTLWRATLLRFAAVGAVASAFQLLIFTVLSALRVPPMIANAFGFLLSTQLNFLLSARFTWRHRRAPGTLRRRWLRFNSVACIGLVLNSALFAIMHICLEPFLAAVVAIATSTGLSYLLSRRVVFVSASSSAPMLETER</sequence>
<evidence type="ECO:0000256" key="1">
    <source>
        <dbReference type="ARBA" id="ARBA00004141"/>
    </source>
</evidence>
<evidence type="ECO:0000313" key="8">
    <source>
        <dbReference type="EMBL" id="MFD1720125.1"/>
    </source>
</evidence>
<dbReference type="RefSeq" id="WP_377931332.1">
    <property type="nucleotide sequence ID" value="NZ_JBHUEA010000001.1"/>
</dbReference>
<comment type="subcellular location">
    <subcellularLocation>
        <location evidence="1">Membrane</location>
        <topology evidence="1">Multi-pass membrane protein</topology>
    </subcellularLocation>
</comment>
<organism evidence="8 9">
    <name type="scientific">Amnibacterium endophyticum</name>
    <dbReference type="NCBI Taxonomy" id="2109337"/>
    <lineage>
        <taxon>Bacteria</taxon>
        <taxon>Bacillati</taxon>
        <taxon>Actinomycetota</taxon>
        <taxon>Actinomycetes</taxon>
        <taxon>Micrococcales</taxon>
        <taxon>Microbacteriaceae</taxon>
        <taxon>Amnibacterium</taxon>
    </lineage>
</organism>
<feature type="transmembrane region" description="Helical" evidence="6">
    <location>
        <begin position="42"/>
        <end position="59"/>
    </location>
</feature>
<dbReference type="Pfam" id="PF04138">
    <property type="entry name" value="GtrA_DPMS_TM"/>
    <property type="match status" value="1"/>
</dbReference>
<feature type="transmembrane region" description="Helical" evidence="6">
    <location>
        <begin position="105"/>
        <end position="123"/>
    </location>
</feature>
<evidence type="ECO:0000256" key="6">
    <source>
        <dbReference type="SAM" id="Phobius"/>
    </source>
</evidence>
<dbReference type="InterPro" id="IPR007267">
    <property type="entry name" value="GtrA_DPMS_TM"/>
</dbReference>
<keyword evidence="3 6" id="KW-0812">Transmembrane</keyword>
<evidence type="ECO:0000256" key="5">
    <source>
        <dbReference type="ARBA" id="ARBA00023136"/>
    </source>
</evidence>
<feature type="transmembrane region" description="Helical" evidence="6">
    <location>
        <begin position="12"/>
        <end position="36"/>
    </location>
</feature>
<comment type="caution">
    <text evidence="8">The sequence shown here is derived from an EMBL/GenBank/DDBJ whole genome shotgun (WGS) entry which is preliminary data.</text>
</comment>
<dbReference type="PANTHER" id="PTHR38459:SF1">
    <property type="entry name" value="PROPHAGE BACTOPRENOL-LINKED GLUCOSE TRANSLOCASE HOMOLOG"/>
    <property type="match status" value="1"/>
</dbReference>